<dbReference type="PANTHER" id="PTHR47332:SF4">
    <property type="entry name" value="SET DOMAIN-CONTAINING PROTEIN 5"/>
    <property type="match status" value="1"/>
</dbReference>
<keyword evidence="4" id="KW-1185">Reference proteome</keyword>
<dbReference type="RefSeq" id="XP_040629914.1">
    <property type="nucleotide sequence ID" value="XM_040772368.1"/>
</dbReference>
<dbReference type="STRING" id="1858805.M5G477"/>
<gene>
    <name evidence="3" type="ORF">DACRYDRAFT_21375</name>
</gene>
<reference evidence="3 4" key="1">
    <citation type="journal article" date="2012" name="Science">
        <title>The Paleozoic origin of enzymatic lignin decomposition reconstructed from 31 fungal genomes.</title>
        <authorList>
            <person name="Floudas D."/>
            <person name="Binder M."/>
            <person name="Riley R."/>
            <person name="Barry K."/>
            <person name="Blanchette R.A."/>
            <person name="Henrissat B."/>
            <person name="Martinez A.T."/>
            <person name="Otillar R."/>
            <person name="Spatafora J.W."/>
            <person name="Yadav J.S."/>
            <person name="Aerts A."/>
            <person name="Benoit I."/>
            <person name="Boyd A."/>
            <person name="Carlson A."/>
            <person name="Copeland A."/>
            <person name="Coutinho P.M."/>
            <person name="de Vries R.P."/>
            <person name="Ferreira P."/>
            <person name="Findley K."/>
            <person name="Foster B."/>
            <person name="Gaskell J."/>
            <person name="Glotzer D."/>
            <person name="Gorecki P."/>
            <person name="Heitman J."/>
            <person name="Hesse C."/>
            <person name="Hori C."/>
            <person name="Igarashi K."/>
            <person name="Jurgens J.A."/>
            <person name="Kallen N."/>
            <person name="Kersten P."/>
            <person name="Kohler A."/>
            <person name="Kuees U."/>
            <person name="Kumar T.K.A."/>
            <person name="Kuo A."/>
            <person name="LaButti K."/>
            <person name="Larrondo L.F."/>
            <person name="Lindquist E."/>
            <person name="Ling A."/>
            <person name="Lombard V."/>
            <person name="Lucas S."/>
            <person name="Lundell T."/>
            <person name="Martin R."/>
            <person name="McLaughlin D.J."/>
            <person name="Morgenstern I."/>
            <person name="Morin E."/>
            <person name="Murat C."/>
            <person name="Nagy L.G."/>
            <person name="Nolan M."/>
            <person name="Ohm R.A."/>
            <person name="Patyshakuliyeva A."/>
            <person name="Rokas A."/>
            <person name="Ruiz-Duenas F.J."/>
            <person name="Sabat G."/>
            <person name="Salamov A."/>
            <person name="Samejima M."/>
            <person name="Schmutz J."/>
            <person name="Slot J.C."/>
            <person name="St John F."/>
            <person name="Stenlid J."/>
            <person name="Sun H."/>
            <person name="Sun S."/>
            <person name="Syed K."/>
            <person name="Tsang A."/>
            <person name="Wiebenga A."/>
            <person name="Young D."/>
            <person name="Pisabarro A."/>
            <person name="Eastwood D.C."/>
            <person name="Martin F."/>
            <person name="Cullen D."/>
            <person name="Grigoriev I.V."/>
            <person name="Hibbett D.S."/>
        </authorList>
    </citation>
    <scope>NUCLEOTIDE SEQUENCE [LARGE SCALE GENOMIC DNA]</scope>
    <source>
        <strain evidence="3 4">DJM-731 SS1</strain>
    </source>
</reference>
<evidence type="ECO:0000259" key="2">
    <source>
        <dbReference type="PROSITE" id="PS50280"/>
    </source>
</evidence>
<dbReference type="Pfam" id="PF00856">
    <property type="entry name" value="SET"/>
    <property type="match status" value="1"/>
</dbReference>
<dbReference type="SMART" id="SM00317">
    <property type="entry name" value="SET"/>
    <property type="match status" value="1"/>
</dbReference>
<dbReference type="InterPro" id="IPR053185">
    <property type="entry name" value="SET_domain_protein"/>
</dbReference>
<protein>
    <submittedName>
        <fullName evidence="3">SET domain-containing protein</fullName>
    </submittedName>
</protein>
<dbReference type="OrthoDB" id="5945798at2759"/>
<feature type="domain" description="SET" evidence="2">
    <location>
        <begin position="98"/>
        <end position="246"/>
    </location>
</feature>
<dbReference type="InterPro" id="IPR001214">
    <property type="entry name" value="SET_dom"/>
</dbReference>
<dbReference type="SUPFAM" id="SSF82199">
    <property type="entry name" value="SET domain"/>
    <property type="match status" value="1"/>
</dbReference>
<dbReference type="Proteomes" id="UP000030653">
    <property type="component" value="Unassembled WGS sequence"/>
</dbReference>
<dbReference type="Gene3D" id="2.170.270.10">
    <property type="entry name" value="SET domain"/>
    <property type="match status" value="1"/>
</dbReference>
<dbReference type="InterPro" id="IPR046341">
    <property type="entry name" value="SET_dom_sf"/>
</dbReference>
<evidence type="ECO:0000256" key="1">
    <source>
        <dbReference type="SAM" id="MobiDB-lite"/>
    </source>
</evidence>
<dbReference type="CDD" id="cd20071">
    <property type="entry name" value="SET_SMYD"/>
    <property type="match status" value="1"/>
</dbReference>
<dbReference type="AlphaFoldDB" id="M5G477"/>
<dbReference type="PROSITE" id="PS50280">
    <property type="entry name" value="SET"/>
    <property type="match status" value="1"/>
</dbReference>
<organism evidence="3 4">
    <name type="scientific">Dacryopinax primogenitus (strain DJM 731)</name>
    <name type="common">Brown rot fungus</name>
    <dbReference type="NCBI Taxonomy" id="1858805"/>
    <lineage>
        <taxon>Eukaryota</taxon>
        <taxon>Fungi</taxon>
        <taxon>Dikarya</taxon>
        <taxon>Basidiomycota</taxon>
        <taxon>Agaricomycotina</taxon>
        <taxon>Dacrymycetes</taxon>
        <taxon>Dacrymycetales</taxon>
        <taxon>Dacrymycetaceae</taxon>
        <taxon>Dacryopinax</taxon>
    </lineage>
</organism>
<dbReference type="PANTHER" id="PTHR47332">
    <property type="entry name" value="SET DOMAIN-CONTAINING PROTEIN 5"/>
    <property type="match status" value="1"/>
</dbReference>
<proteinExistence type="predicted"/>
<dbReference type="HOGENOM" id="CLU_615415_0_0_1"/>
<sequence length="445" mass="49908">MPSRAHNHPPLKPIELDEPSQLDEVSLFQGLPMVRVPHDSAGPPPELLETAFLGFGGKEHDTDWDTLCITALKNRLPLREHPMFESSMGPLRRYAGRVFVKVVDIPGKGRGLVAAVDILETGRLFALERPLLICRGSLSSHLIANFTKLLDQGLTDQHKKEYYQLHNCKSKEPGMIEAISIMRTNGFGIDYPFDTESQRAVFDVISRANHSCVPNAYFEWDFKVFSGLLRPLVPIEKGEEITISYTSLLVPASERKADLLRKYGFECTCPACSLPPRLQKESDQRRVALIDRINRGRALRADTAVIHAGFDDSHIMESLNMCETEGLVYTRAEMMYWYAVWEIKLRAIRTGDWSRAEALAHRAIEETQKIGAIEFVVGLQSLLLAKPGTRLNSQNIADIVNAIKSMALTEPKPDHASSSSRPSNSAVKDPEWSNLVIPVEYIARH</sequence>
<dbReference type="EMBL" id="JH795860">
    <property type="protein sequence ID" value="EJU03020.1"/>
    <property type="molecule type" value="Genomic_DNA"/>
</dbReference>
<feature type="region of interest" description="Disordered" evidence="1">
    <location>
        <begin position="410"/>
        <end position="429"/>
    </location>
</feature>
<dbReference type="GeneID" id="63687430"/>
<evidence type="ECO:0000313" key="4">
    <source>
        <dbReference type="Proteomes" id="UP000030653"/>
    </source>
</evidence>
<accession>M5G477</accession>
<evidence type="ECO:0000313" key="3">
    <source>
        <dbReference type="EMBL" id="EJU03020.1"/>
    </source>
</evidence>
<name>M5G477_DACPD</name>